<keyword evidence="3 9" id="KW-0347">Helicase</keyword>
<evidence type="ECO:0000256" key="9">
    <source>
        <dbReference type="PROSITE-ProRule" id="PRU00560"/>
    </source>
</evidence>
<dbReference type="PANTHER" id="PTHR11070:SF45">
    <property type="entry name" value="DNA 3'-5' HELICASE"/>
    <property type="match status" value="1"/>
</dbReference>
<reference evidence="13" key="1">
    <citation type="submission" date="2015-12" db="EMBL/GenBank/DDBJ databases">
        <authorList>
            <person name="Nair G.R."/>
            <person name="Kaur G."/>
            <person name="Mayilraj S."/>
        </authorList>
    </citation>
    <scope>NUCLEOTIDE SEQUENCE [LARGE SCALE GENOMIC DNA]</scope>
    <source>
        <strain evidence="13">CD08_4</strain>
    </source>
</reference>
<comment type="catalytic activity">
    <reaction evidence="6">
        <text>Couples ATP hydrolysis with the unwinding of duplex DNA by translocating in the 3'-5' direction.</text>
        <dbReference type="EC" id="5.6.2.4"/>
    </reaction>
</comment>
<feature type="region of interest" description="Disordered" evidence="10">
    <location>
        <begin position="110"/>
        <end position="143"/>
    </location>
</feature>
<evidence type="ECO:0000256" key="7">
    <source>
        <dbReference type="ARBA" id="ARBA00034808"/>
    </source>
</evidence>
<dbReference type="AlphaFoldDB" id="A0A0W8ING5"/>
<evidence type="ECO:0000256" key="4">
    <source>
        <dbReference type="ARBA" id="ARBA00022840"/>
    </source>
</evidence>
<evidence type="ECO:0000256" key="8">
    <source>
        <dbReference type="ARBA" id="ARBA00048988"/>
    </source>
</evidence>
<dbReference type="GO" id="GO:0043138">
    <property type="term" value="F:3'-5' DNA helicase activity"/>
    <property type="evidence" value="ECO:0007669"/>
    <property type="project" value="UniProtKB-EC"/>
</dbReference>
<evidence type="ECO:0000256" key="6">
    <source>
        <dbReference type="ARBA" id="ARBA00034617"/>
    </source>
</evidence>
<evidence type="ECO:0000259" key="11">
    <source>
        <dbReference type="PROSITE" id="PS51198"/>
    </source>
</evidence>
<organism evidence="12 13">
    <name type="scientific">Kocuria rosea subsp. polaris</name>
    <dbReference type="NCBI Taxonomy" id="136273"/>
    <lineage>
        <taxon>Bacteria</taxon>
        <taxon>Bacillati</taxon>
        <taxon>Actinomycetota</taxon>
        <taxon>Actinomycetes</taxon>
        <taxon>Micrococcales</taxon>
        <taxon>Micrococcaceae</taxon>
        <taxon>Kocuria</taxon>
    </lineage>
</organism>
<feature type="domain" description="UvrD-like helicase ATP-binding" evidence="11">
    <location>
        <begin position="269"/>
        <end position="599"/>
    </location>
</feature>
<evidence type="ECO:0000256" key="2">
    <source>
        <dbReference type="ARBA" id="ARBA00022801"/>
    </source>
</evidence>
<protein>
    <recommendedName>
        <fullName evidence="7">DNA 3'-5' helicase</fullName>
        <ecNumber evidence="7">5.6.2.4</ecNumber>
    </recommendedName>
</protein>
<dbReference type="Gene3D" id="3.40.50.300">
    <property type="entry name" value="P-loop containing nucleotide triphosphate hydrolases"/>
    <property type="match status" value="2"/>
</dbReference>
<proteinExistence type="predicted"/>
<dbReference type="InterPro" id="IPR014017">
    <property type="entry name" value="DNA_helicase_UvrD-like_C"/>
</dbReference>
<evidence type="ECO:0000256" key="1">
    <source>
        <dbReference type="ARBA" id="ARBA00022741"/>
    </source>
</evidence>
<dbReference type="GO" id="GO:0000725">
    <property type="term" value="P:recombinational repair"/>
    <property type="evidence" value="ECO:0007669"/>
    <property type="project" value="TreeGrafter"/>
</dbReference>
<comment type="caution">
    <text evidence="12">The sequence shown here is derived from an EMBL/GenBank/DDBJ whole genome shotgun (WGS) entry which is preliminary data.</text>
</comment>
<dbReference type="EC" id="5.6.2.4" evidence="7"/>
<name>A0A0W8ING5_KOCRO</name>
<feature type="binding site" evidence="9">
    <location>
        <begin position="290"/>
        <end position="297"/>
    </location>
    <ligand>
        <name>ATP</name>
        <dbReference type="ChEBI" id="CHEBI:30616"/>
    </ligand>
</feature>
<dbReference type="OrthoDB" id="9787585at2"/>
<dbReference type="GO" id="GO:0003677">
    <property type="term" value="F:DNA binding"/>
    <property type="evidence" value="ECO:0007669"/>
    <property type="project" value="InterPro"/>
</dbReference>
<dbReference type="Pfam" id="PF00580">
    <property type="entry name" value="UvrD-helicase"/>
    <property type="match status" value="1"/>
</dbReference>
<evidence type="ECO:0000256" key="10">
    <source>
        <dbReference type="SAM" id="MobiDB-lite"/>
    </source>
</evidence>
<dbReference type="Proteomes" id="UP000053512">
    <property type="component" value="Unassembled WGS sequence"/>
</dbReference>
<dbReference type="EMBL" id="LQBK01000004">
    <property type="protein sequence ID" value="KUG61493.1"/>
    <property type="molecule type" value="Genomic_DNA"/>
</dbReference>
<dbReference type="InterPro" id="IPR014016">
    <property type="entry name" value="UvrD-like_ATP-bd"/>
</dbReference>
<dbReference type="SUPFAM" id="SSF52540">
    <property type="entry name" value="P-loop containing nucleoside triphosphate hydrolases"/>
    <property type="match status" value="1"/>
</dbReference>
<dbReference type="InterPro" id="IPR000212">
    <property type="entry name" value="DNA_helicase_UvrD/REP"/>
</dbReference>
<comment type="catalytic activity">
    <reaction evidence="8">
        <text>ATP + H2O = ADP + phosphate + H(+)</text>
        <dbReference type="Rhea" id="RHEA:13065"/>
        <dbReference type="ChEBI" id="CHEBI:15377"/>
        <dbReference type="ChEBI" id="CHEBI:15378"/>
        <dbReference type="ChEBI" id="CHEBI:30616"/>
        <dbReference type="ChEBI" id="CHEBI:43474"/>
        <dbReference type="ChEBI" id="CHEBI:456216"/>
        <dbReference type="EC" id="5.6.2.4"/>
    </reaction>
</comment>
<keyword evidence="1 9" id="KW-0547">Nucleotide-binding</keyword>
<dbReference type="Pfam" id="PF13361">
    <property type="entry name" value="UvrD_C"/>
    <property type="match status" value="1"/>
</dbReference>
<dbReference type="PANTHER" id="PTHR11070">
    <property type="entry name" value="UVRD / RECB / PCRA DNA HELICASE FAMILY MEMBER"/>
    <property type="match status" value="1"/>
</dbReference>
<accession>A0A0W8ING5</accession>
<evidence type="ECO:0000313" key="12">
    <source>
        <dbReference type="EMBL" id="KUG61493.1"/>
    </source>
</evidence>
<dbReference type="PROSITE" id="PS51198">
    <property type="entry name" value="UVRD_HELICASE_ATP_BIND"/>
    <property type="match status" value="1"/>
</dbReference>
<gene>
    <name evidence="12" type="ORF">AVL61_00770</name>
</gene>
<dbReference type="GO" id="GO:0005524">
    <property type="term" value="F:ATP binding"/>
    <property type="evidence" value="ECO:0007669"/>
    <property type="project" value="UniProtKB-UniRule"/>
</dbReference>
<evidence type="ECO:0000256" key="5">
    <source>
        <dbReference type="ARBA" id="ARBA00023235"/>
    </source>
</evidence>
<keyword evidence="5" id="KW-0413">Isomerase</keyword>
<evidence type="ECO:0000256" key="3">
    <source>
        <dbReference type="ARBA" id="ARBA00022806"/>
    </source>
</evidence>
<dbReference type="RefSeq" id="WP_058872909.1">
    <property type="nucleotide sequence ID" value="NZ_LQBK01000004.1"/>
</dbReference>
<keyword evidence="2 9" id="KW-0378">Hydrolase</keyword>
<dbReference type="InterPro" id="IPR027417">
    <property type="entry name" value="P-loop_NTPase"/>
</dbReference>
<keyword evidence="4 9" id="KW-0067">ATP-binding</keyword>
<dbReference type="GO" id="GO:0005829">
    <property type="term" value="C:cytosol"/>
    <property type="evidence" value="ECO:0007669"/>
    <property type="project" value="TreeGrafter"/>
</dbReference>
<sequence length="750" mass="81837">MPTITMMKSKQKIDGSLKKKVFDMLTKITDDDTTAGLHVEPVKNAVDHRVRTARVDINHRAILFKETVEDDTHYIYVGTWPHDDAYVEASRKRLQVNPINGVLEVLNESPVPSESKNLPKPLFTPPKKGPSESSGTPEPPATPVFVNPIGAAGHTVDSLYEKLGLDRRVTGAVLAARSEAELDTATEDAPAWQQDALLGLRAGMSVDDVKDELQLGTVPDKEKDLPESERFKKSFDKPATKMQFTYVGEDAEALKDIIENSSFDAWRTFLHPSQQRYVDKHWNGPFRLSGGAGTGKTVVVLHRTRALALANPAARVVVTTYTKGLAASLDDQLRLLDPDLPRAERLGEPGVWVTGIDALGAQIVKSASPTELASAGLAILDSSDVRLEGRTDGRQQWNEALSVTQHALDADIANPTFLGEEYEAIVLANSIITKADYLRVSRAGRGTALNRTRRLDVWNVVEAFRAICRRQATATYAEVEALAAAVLGSRIRPGVADHVVVDEAQDFNAGHWLLLRAAAPVGPDDLFIAEDSHQRIYGQRIPLSRFGIKIVGRSRRLTLNYRTTAENLHYAVGILSGDAYRDIEGDEESTTVYRSLRSGPVPTIEQGRSFADELDTAAKAISRWQGASEEATIGILARSRHDASRIVEGLNERGIPSRTSTSTAAKNAKDQGTPLVMTMHGAKGMEFSHVILMGVGAKSIPQAAALTSLAEAERQDVLQRERSLLYVAASRARDELVVTYSGEPSEFLAA</sequence>
<dbReference type="GO" id="GO:0016887">
    <property type="term" value="F:ATP hydrolysis activity"/>
    <property type="evidence" value="ECO:0007669"/>
    <property type="project" value="RHEA"/>
</dbReference>
<evidence type="ECO:0000313" key="13">
    <source>
        <dbReference type="Proteomes" id="UP000053512"/>
    </source>
</evidence>